<evidence type="ECO:0000313" key="5">
    <source>
        <dbReference type="EMBL" id="TLU70566.1"/>
    </source>
</evidence>
<dbReference type="AlphaFoldDB" id="A0A5R9J5E1"/>
<dbReference type="InterPro" id="IPR001451">
    <property type="entry name" value="Hexapep"/>
</dbReference>
<dbReference type="EMBL" id="VCDI01000014">
    <property type="protein sequence ID" value="TLU70566.1"/>
    <property type="molecule type" value="Genomic_DNA"/>
</dbReference>
<dbReference type="PANTHER" id="PTHR43300:SF11">
    <property type="entry name" value="ACETYLTRANSFERASE RV3034C-RELATED"/>
    <property type="match status" value="1"/>
</dbReference>
<name>A0A5R9J5E1_9PROT</name>
<dbReference type="Proteomes" id="UP000305654">
    <property type="component" value="Unassembled WGS sequence"/>
</dbReference>
<dbReference type="PANTHER" id="PTHR43300">
    <property type="entry name" value="ACETYLTRANSFERASE"/>
    <property type="match status" value="1"/>
</dbReference>
<dbReference type="InterPro" id="IPR050179">
    <property type="entry name" value="Trans_hexapeptide_repeat"/>
</dbReference>
<comment type="similarity">
    <text evidence="1">Belongs to the transferase hexapeptide repeat family.</text>
</comment>
<dbReference type="SUPFAM" id="SSF51161">
    <property type="entry name" value="Trimeric LpxA-like enzymes"/>
    <property type="match status" value="1"/>
</dbReference>
<sequence length="253" mass="27793">MTFHYMSQTLREKLTQHGVECALPDGCIISGMAYFEPPCGLKRMEVAHRHVLGAFSYGVSGFYSETIIGRYCSFGENIQVGRGAHPVAWMSTSPFFYGGSVFSVGEDFPESAAYRAYKPESPGVIPVQTARTINDFLKVTRIGNDVWIGHGAFIAQGVTIGDGAVVAGHAVVTKDVPPYAIVGGNPAVLLSMRFDLRQSAQLQTLAWWRFAPWQLKGCPFANIEDTIMWLQDHLPGLTPYSPPWVTLSELMQA</sequence>
<evidence type="ECO:0000256" key="2">
    <source>
        <dbReference type="ARBA" id="ARBA00022679"/>
    </source>
</evidence>
<organism evidence="5 6">
    <name type="scientific">Lichenicoccus roseus</name>
    <dbReference type="NCBI Taxonomy" id="2683649"/>
    <lineage>
        <taxon>Bacteria</taxon>
        <taxon>Pseudomonadati</taxon>
        <taxon>Pseudomonadota</taxon>
        <taxon>Alphaproteobacteria</taxon>
        <taxon>Acetobacterales</taxon>
        <taxon>Acetobacteraceae</taxon>
        <taxon>Lichenicoccus</taxon>
    </lineage>
</organism>
<dbReference type="PROSITE" id="PS00101">
    <property type="entry name" value="HEXAPEP_TRANSFERASES"/>
    <property type="match status" value="1"/>
</dbReference>
<keyword evidence="6" id="KW-1185">Reference proteome</keyword>
<keyword evidence="3" id="KW-0677">Repeat</keyword>
<dbReference type="OrthoDB" id="9815592at2"/>
<accession>A0A5R9J5E1</accession>
<dbReference type="Pfam" id="PF00132">
    <property type="entry name" value="Hexapep"/>
    <property type="match status" value="1"/>
</dbReference>
<keyword evidence="4" id="KW-0012">Acyltransferase</keyword>
<evidence type="ECO:0000256" key="3">
    <source>
        <dbReference type="ARBA" id="ARBA00022737"/>
    </source>
</evidence>
<dbReference type="InterPro" id="IPR011004">
    <property type="entry name" value="Trimer_LpxA-like_sf"/>
</dbReference>
<evidence type="ECO:0000256" key="4">
    <source>
        <dbReference type="ARBA" id="ARBA00023315"/>
    </source>
</evidence>
<dbReference type="InterPro" id="IPR018357">
    <property type="entry name" value="Hexapep_transf_CS"/>
</dbReference>
<gene>
    <name evidence="5" type="ORF">FE263_21300</name>
</gene>
<dbReference type="Gene3D" id="2.160.10.10">
    <property type="entry name" value="Hexapeptide repeat proteins"/>
    <property type="match status" value="1"/>
</dbReference>
<dbReference type="RefSeq" id="WP_138328066.1">
    <property type="nucleotide sequence ID" value="NZ_VCDI01000014.1"/>
</dbReference>
<proteinExistence type="inferred from homology"/>
<dbReference type="CDD" id="cd03349">
    <property type="entry name" value="LbH_XAT"/>
    <property type="match status" value="1"/>
</dbReference>
<reference evidence="5 6" key="1">
    <citation type="submission" date="2019-05" db="EMBL/GenBank/DDBJ databases">
        <authorList>
            <person name="Pankratov T."/>
            <person name="Grouzdev D."/>
        </authorList>
    </citation>
    <scope>NUCLEOTIDE SEQUENCE [LARGE SCALE GENOMIC DNA]</scope>
    <source>
        <strain evidence="5 6">KEBCLARHB70R</strain>
    </source>
</reference>
<evidence type="ECO:0000313" key="6">
    <source>
        <dbReference type="Proteomes" id="UP000305654"/>
    </source>
</evidence>
<evidence type="ECO:0000256" key="1">
    <source>
        <dbReference type="ARBA" id="ARBA00007274"/>
    </source>
</evidence>
<protein>
    <submittedName>
        <fullName evidence="5">CatB-related O-acetyltransferase</fullName>
    </submittedName>
</protein>
<dbReference type="GO" id="GO:0016746">
    <property type="term" value="F:acyltransferase activity"/>
    <property type="evidence" value="ECO:0007669"/>
    <property type="project" value="UniProtKB-KW"/>
</dbReference>
<keyword evidence="2 5" id="KW-0808">Transferase</keyword>
<comment type="caution">
    <text evidence="5">The sequence shown here is derived from an EMBL/GenBank/DDBJ whole genome shotgun (WGS) entry which is preliminary data.</text>
</comment>